<evidence type="ECO:0000313" key="2">
    <source>
        <dbReference type="Proteomes" id="UP000002276"/>
    </source>
</evidence>
<dbReference type="KEGG" id="bga:BG0491"/>
<protein>
    <submittedName>
        <fullName evidence="1">Uncharacterized protein</fullName>
    </submittedName>
</protein>
<accession>A0A7I6GWB6</accession>
<gene>
    <name evidence="1" type="ordered locus">BG0491</name>
</gene>
<evidence type="ECO:0000313" key="1">
    <source>
        <dbReference type="EMBL" id="AAU07330.1"/>
    </source>
</evidence>
<reference evidence="1 2" key="1">
    <citation type="journal article" date="2004" name="Nucleic Acids Res.">
        <title>Comparative analysis of the Borrelia garinii genome.</title>
        <authorList>
            <person name="Glockner G."/>
            <person name="Lehmann R."/>
            <person name="Romualdi A."/>
            <person name="Pradella S."/>
            <person name="Schulte-Spechtel U."/>
            <person name="Schilhabel M."/>
            <person name="Wilske B."/>
            <person name="Suhnel J."/>
            <person name="Platzer M."/>
        </authorList>
    </citation>
    <scope>NUCLEOTIDE SEQUENCE [LARGE SCALE GENOMIC DNA]</scope>
    <source>
        <strain evidence="2">ATCC BAA-2496 / DSM 23469 / PBi</strain>
    </source>
</reference>
<name>A0A7I6GWB6_BORGP</name>
<proteinExistence type="predicted"/>
<dbReference type="EMBL" id="CP000013">
    <property type="protein sequence ID" value="AAU07330.1"/>
    <property type="molecule type" value="Genomic_DNA"/>
</dbReference>
<organism evidence="1 2">
    <name type="scientific">Borrelia garinii subsp. bavariensis (strain ATCC BAA-2496 / DSM 23469 / PBi)</name>
    <name type="common">Borreliella bavariensis</name>
    <dbReference type="NCBI Taxonomy" id="290434"/>
    <lineage>
        <taxon>Bacteria</taxon>
        <taxon>Pseudomonadati</taxon>
        <taxon>Spirochaetota</taxon>
        <taxon>Spirochaetia</taxon>
        <taxon>Spirochaetales</taxon>
        <taxon>Borreliaceae</taxon>
        <taxon>Borreliella</taxon>
    </lineage>
</organism>
<dbReference type="Proteomes" id="UP000002276">
    <property type="component" value="Chromosome"/>
</dbReference>
<sequence>MLNKKDVEDKYESL</sequence>